<organism evidence="1">
    <name type="scientific">Cupriavidus necator</name>
    <name type="common">Alcaligenes eutrophus</name>
    <name type="synonym">Ralstonia eutropha</name>
    <dbReference type="NCBI Taxonomy" id="106590"/>
    <lineage>
        <taxon>Bacteria</taxon>
        <taxon>Pseudomonadati</taxon>
        <taxon>Pseudomonadota</taxon>
        <taxon>Betaproteobacteria</taxon>
        <taxon>Burkholderiales</taxon>
        <taxon>Burkholderiaceae</taxon>
        <taxon>Cupriavidus</taxon>
    </lineage>
</organism>
<dbReference type="AlphaFoldDB" id="A0A1K0IE29"/>
<gene>
    <name evidence="1" type="ORF">CNECB9_2370160</name>
</gene>
<dbReference type="RefSeq" id="WP_340524186.1">
    <property type="nucleotide sequence ID" value="NZ_FMSH01000154.1"/>
</dbReference>
<sequence>MTTDSKDAAPRAMGVSAVTDEQIRDIAARFQSRSDSAETTGFISFYSTNLERFARALLAQPEPSREVERDAARYRAWRTATCSENEVFLNAATDHVIAANGGDSIKAPTPEQIDEAIDAAMSTSKEGA</sequence>
<protein>
    <submittedName>
        <fullName evidence="1">Uncharacterized protein</fullName>
    </submittedName>
</protein>
<name>A0A1K0IE29_CUPNE</name>
<dbReference type="EMBL" id="FMSH01000154">
    <property type="protein sequence ID" value="SCU75586.1"/>
    <property type="molecule type" value="Genomic_DNA"/>
</dbReference>
<reference evidence="1" key="1">
    <citation type="submission" date="2016-09" db="EMBL/GenBank/DDBJ databases">
        <authorList>
            <person name="Capua I."/>
            <person name="De Benedictis P."/>
            <person name="Joannis T."/>
            <person name="Lombin L.H."/>
            <person name="Cattoli G."/>
        </authorList>
    </citation>
    <scope>NUCLEOTIDE SEQUENCE</scope>
    <source>
        <strain evidence="1">B9</strain>
    </source>
</reference>
<proteinExistence type="predicted"/>
<evidence type="ECO:0000313" key="1">
    <source>
        <dbReference type="EMBL" id="SCU75586.1"/>
    </source>
</evidence>
<accession>A0A1K0IE29</accession>